<sequence length="368" mass="38447">MTRQQWVVVVVGLLLVWGALLVLGNFWVAIAWAAVLAWVSWPIYRWLCALLGGRETLAALGITLLLTLLVIVPVVLVVSGLFGEAVRVSRLVGEQRLLDPGALGGVLVQLQQWANDLPLVGGLLERRLEQLSVSQVRDWLVGAVKQLLALVFGLGSAAGLALGSTLLTILFLFFMYTGGPGLVRLTRRILGALGGETLTALLVPLGLTVRSVFLGLVVTAAVQGGLAGLGLWVAGIAFPLLFGVLVALLALLQAPVLLVLLPCVLYLAAIGQGWQSVALLAWSVLVVGSIDNVIKPLFISKGSGLPFVLVFLGVLGGLFAFGTIGIILGPAIFALLLVLVRQLPDPGQASAVPSGPAVSAVSEDLARQ</sequence>
<accession>A0ABY3PS11</accession>
<comment type="similarity">
    <text evidence="2">Belongs to the autoinducer-2 exporter (AI-2E) (TC 2.A.86) family.</text>
</comment>
<feature type="transmembrane region" description="Helical" evidence="6">
    <location>
        <begin position="274"/>
        <end position="294"/>
    </location>
</feature>
<gene>
    <name evidence="7" type="ORF">ISF26_10040</name>
</gene>
<dbReference type="PANTHER" id="PTHR21716">
    <property type="entry name" value="TRANSMEMBRANE PROTEIN"/>
    <property type="match status" value="1"/>
</dbReference>
<evidence type="ECO:0000256" key="4">
    <source>
        <dbReference type="ARBA" id="ARBA00022989"/>
    </source>
</evidence>
<feature type="transmembrane region" description="Helical" evidence="6">
    <location>
        <begin position="7"/>
        <end position="23"/>
    </location>
</feature>
<dbReference type="Proteomes" id="UP001054846">
    <property type="component" value="Chromosome"/>
</dbReference>
<dbReference type="RefSeq" id="WP_230843758.1">
    <property type="nucleotide sequence ID" value="NZ_CP063845.1"/>
</dbReference>
<feature type="transmembrane region" description="Helical" evidence="6">
    <location>
        <begin position="213"/>
        <end position="233"/>
    </location>
</feature>
<dbReference type="EMBL" id="CP063845">
    <property type="protein sequence ID" value="UFP96521.1"/>
    <property type="molecule type" value="Genomic_DNA"/>
</dbReference>
<feature type="transmembrane region" description="Helical" evidence="6">
    <location>
        <begin position="189"/>
        <end position="207"/>
    </location>
</feature>
<feature type="transmembrane region" description="Helical" evidence="6">
    <location>
        <begin position="59"/>
        <end position="82"/>
    </location>
</feature>
<feature type="transmembrane region" description="Helical" evidence="6">
    <location>
        <begin position="306"/>
        <end position="339"/>
    </location>
</feature>
<evidence type="ECO:0000256" key="3">
    <source>
        <dbReference type="ARBA" id="ARBA00022692"/>
    </source>
</evidence>
<reference evidence="7 8" key="1">
    <citation type="journal article" date="2021" name="Genome Biol. Evol.">
        <title>Complete Genome Sequencing of a Novel Gloeobacter Species from a Waterfall Cave in Mexico.</title>
        <authorList>
            <person name="Saw J.H."/>
            <person name="Cardona T."/>
            <person name="Montejano G."/>
        </authorList>
    </citation>
    <scope>NUCLEOTIDE SEQUENCE [LARGE SCALE GENOMIC DNA]</scope>
    <source>
        <strain evidence="7">MG652769</strain>
    </source>
</reference>
<dbReference type="InterPro" id="IPR002549">
    <property type="entry name" value="AI-2E-like"/>
</dbReference>
<proteinExistence type="inferred from homology"/>
<evidence type="ECO:0000256" key="2">
    <source>
        <dbReference type="ARBA" id="ARBA00009773"/>
    </source>
</evidence>
<evidence type="ECO:0000256" key="6">
    <source>
        <dbReference type="SAM" id="Phobius"/>
    </source>
</evidence>
<dbReference type="Pfam" id="PF01594">
    <property type="entry name" value="AI-2E_transport"/>
    <property type="match status" value="1"/>
</dbReference>
<keyword evidence="4 6" id="KW-1133">Transmembrane helix</keyword>
<keyword evidence="8" id="KW-1185">Reference proteome</keyword>
<feature type="transmembrane region" description="Helical" evidence="6">
    <location>
        <begin position="147"/>
        <end position="177"/>
    </location>
</feature>
<evidence type="ECO:0000256" key="1">
    <source>
        <dbReference type="ARBA" id="ARBA00004141"/>
    </source>
</evidence>
<name>A0ABY3PS11_9CYAN</name>
<evidence type="ECO:0000313" key="7">
    <source>
        <dbReference type="EMBL" id="UFP96521.1"/>
    </source>
</evidence>
<protein>
    <submittedName>
        <fullName evidence="7">AI-2E family transporter</fullName>
    </submittedName>
</protein>
<keyword evidence="5 6" id="KW-0472">Membrane</keyword>
<evidence type="ECO:0000313" key="8">
    <source>
        <dbReference type="Proteomes" id="UP001054846"/>
    </source>
</evidence>
<comment type="subcellular location">
    <subcellularLocation>
        <location evidence="1">Membrane</location>
        <topology evidence="1">Multi-pass membrane protein</topology>
    </subcellularLocation>
</comment>
<organism evidence="7 8">
    <name type="scientific">Gloeobacter morelensis MG652769</name>
    <dbReference type="NCBI Taxonomy" id="2781736"/>
    <lineage>
        <taxon>Bacteria</taxon>
        <taxon>Bacillati</taxon>
        <taxon>Cyanobacteriota</taxon>
        <taxon>Cyanophyceae</taxon>
        <taxon>Gloeobacterales</taxon>
        <taxon>Gloeobacteraceae</taxon>
        <taxon>Gloeobacter</taxon>
        <taxon>Gloeobacter morelensis</taxon>
    </lineage>
</organism>
<dbReference type="PANTHER" id="PTHR21716:SF4">
    <property type="entry name" value="TRANSMEMBRANE PROTEIN 245"/>
    <property type="match status" value="1"/>
</dbReference>
<feature type="transmembrane region" description="Helical" evidence="6">
    <location>
        <begin position="240"/>
        <end position="268"/>
    </location>
</feature>
<keyword evidence="3 6" id="KW-0812">Transmembrane</keyword>
<evidence type="ECO:0000256" key="5">
    <source>
        <dbReference type="ARBA" id="ARBA00023136"/>
    </source>
</evidence>